<dbReference type="PANTHER" id="PTHR47199">
    <property type="entry name" value="PHOTOSYSTEM II STABILITY/ASSEMBLY FACTOR HCF136, CHLOROPLASTIC"/>
    <property type="match status" value="1"/>
</dbReference>
<dbReference type="OrthoDB" id="9757809at2"/>
<dbReference type="GO" id="GO:0009523">
    <property type="term" value="C:photosystem II"/>
    <property type="evidence" value="ECO:0007669"/>
    <property type="project" value="UniProtKB-KW"/>
</dbReference>
<keyword evidence="1" id="KW-0602">Photosynthesis</keyword>
<dbReference type="Proteomes" id="UP000298471">
    <property type="component" value="Unassembled WGS sequence"/>
</dbReference>
<dbReference type="PANTHER" id="PTHR47199:SF2">
    <property type="entry name" value="PHOTOSYSTEM II STABILITY_ASSEMBLY FACTOR HCF136, CHLOROPLASTIC"/>
    <property type="match status" value="1"/>
</dbReference>
<feature type="domain" description="Photosynthesis system II assembly factor Ycf48/Hcf136-like" evidence="3">
    <location>
        <begin position="124"/>
        <end position="200"/>
    </location>
</feature>
<dbReference type="SUPFAM" id="SSF110296">
    <property type="entry name" value="Oligoxyloglucan reducing end-specific cellobiohydrolase"/>
    <property type="match status" value="1"/>
</dbReference>
<keyword evidence="5" id="KW-1185">Reference proteome</keyword>
<dbReference type="EMBL" id="SRMB01000001">
    <property type="protein sequence ID" value="TGE28306.1"/>
    <property type="molecule type" value="Genomic_DNA"/>
</dbReference>
<sequence length="338" mass="37232">MHKTLLAYLFVGLVSGCSEEKYILDRYSTMRFENLPVPAAAAGQDLLTVDFISATQGFVGGNQGTLLTTTDGGQSWQNRSRSSLGDIRKLVFNSATTGWAGTSTGLYRTADGGQSWTLVNYSPTYDIQFVNSQVGYAVGSQNSILRTSNGGQSWVAQNAYNWYPRLDLHAVSFTSVDSGVAMGAERSRYQTTDGGQSWQRDSHGSLTTIYDVIRYRNGRGFVRVGEPQSYGDSQSGFEDAYLVGSTPTSSFWSSNYAWPNNTFAVYGLAQWQNRIVAVGNSTIIRQHREYATHDSPWVQVLGPDATTIRNNYHAADFSTADTFYAVGEKGLVSRFHYN</sequence>
<proteinExistence type="predicted"/>
<name>A0A4Z0QFR1_9BACT</name>
<reference evidence="4 5" key="1">
    <citation type="submission" date="2019-04" db="EMBL/GenBank/DDBJ databases">
        <authorList>
            <person name="Feng G."/>
            <person name="Zhang J."/>
            <person name="Zhu H."/>
        </authorList>
    </citation>
    <scope>NUCLEOTIDE SEQUENCE [LARGE SCALE GENOMIC DNA]</scope>
    <source>
        <strain evidence="4 5">9PBR-1</strain>
    </source>
</reference>
<dbReference type="InterPro" id="IPR015943">
    <property type="entry name" value="WD40/YVTN_repeat-like_dom_sf"/>
</dbReference>
<feature type="domain" description="Photosynthesis system II assembly factor Ycf48/Hcf136-like" evidence="3">
    <location>
        <begin position="44"/>
        <end position="122"/>
    </location>
</feature>
<dbReference type="Gene3D" id="2.130.10.10">
    <property type="entry name" value="YVTN repeat-like/Quinoprotein amine dehydrogenase"/>
    <property type="match status" value="1"/>
</dbReference>
<dbReference type="PROSITE" id="PS51257">
    <property type="entry name" value="PROKAR_LIPOPROTEIN"/>
    <property type="match status" value="1"/>
</dbReference>
<dbReference type="GO" id="GO:0015979">
    <property type="term" value="P:photosynthesis"/>
    <property type="evidence" value="ECO:0007669"/>
    <property type="project" value="UniProtKB-KW"/>
</dbReference>
<evidence type="ECO:0000259" key="3">
    <source>
        <dbReference type="Pfam" id="PF14870"/>
    </source>
</evidence>
<protein>
    <recommendedName>
        <fullName evidence="3">Photosynthesis system II assembly factor Ycf48/Hcf136-like domain-containing protein</fullName>
    </recommendedName>
</protein>
<organism evidence="4 5">
    <name type="scientific">Hymenobacter metallicola</name>
    <dbReference type="NCBI Taxonomy" id="2563114"/>
    <lineage>
        <taxon>Bacteria</taxon>
        <taxon>Pseudomonadati</taxon>
        <taxon>Bacteroidota</taxon>
        <taxon>Cytophagia</taxon>
        <taxon>Cytophagales</taxon>
        <taxon>Hymenobacteraceae</taxon>
        <taxon>Hymenobacter</taxon>
    </lineage>
</organism>
<evidence type="ECO:0000256" key="1">
    <source>
        <dbReference type="ARBA" id="ARBA00022531"/>
    </source>
</evidence>
<keyword evidence="2" id="KW-0604">Photosystem II</keyword>
<dbReference type="Pfam" id="PF14870">
    <property type="entry name" value="PSII_BNR"/>
    <property type="match status" value="2"/>
</dbReference>
<comment type="caution">
    <text evidence="4">The sequence shown here is derived from an EMBL/GenBank/DDBJ whole genome shotgun (WGS) entry which is preliminary data.</text>
</comment>
<evidence type="ECO:0000256" key="2">
    <source>
        <dbReference type="ARBA" id="ARBA00023276"/>
    </source>
</evidence>
<evidence type="ECO:0000313" key="4">
    <source>
        <dbReference type="EMBL" id="TGE28306.1"/>
    </source>
</evidence>
<dbReference type="AlphaFoldDB" id="A0A4Z0QFR1"/>
<accession>A0A4Z0QFR1</accession>
<dbReference type="InterPro" id="IPR028203">
    <property type="entry name" value="PSII_CF48-like_dom"/>
</dbReference>
<gene>
    <name evidence="4" type="ORF">E5K02_02240</name>
</gene>
<evidence type="ECO:0000313" key="5">
    <source>
        <dbReference type="Proteomes" id="UP000298471"/>
    </source>
</evidence>